<dbReference type="InterPro" id="IPR011701">
    <property type="entry name" value="MFS"/>
</dbReference>
<dbReference type="AlphaFoldDB" id="B2TGZ2"/>
<keyword evidence="8" id="KW-0614">Plasmid</keyword>
<dbReference type="EMBL" id="CP001054">
    <property type="protein sequence ID" value="ACD21541.1"/>
    <property type="molecule type" value="Genomic_DNA"/>
</dbReference>
<evidence type="ECO:0000313" key="8">
    <source>
        <dbReference type="EMBL" id="ACD21541.1"/>
    </source>
</evidence>
<dbReference type="SUPFAM" id="SSF103473">
    <property type="entry name" value="MFS general substrate transporter"/>
    <property type="match status" value="1"/>
</dbReference>
<feature type="region of interest" description="Disordered" evidence="5">
    <location>
        <begin position="429"/>
        <end position="448"/>
    </location>
</feature>
<organism evidence="8 9">
    <name type="scientific">Paraburkholderia phytofirmans (strain DSM 17436 / LMG 22146 / PsJN)</name>
    <name type="common">Burkholderia phytofirmans</name>
    <dbReference type="NCBI Taxonomy" id="398527"/>
    <lineage>
        <taxon>Bacteria</taxon>
        <taxon>Pseudomonadati</taxon>
        <taxon>Pseudomonadota</taxon>
        <taxon>Betaproteobacteria</taxon>
        <taxon>Burkholderiales</taxon>
        <taxon>Burkholderiaceae</taxon>
        <taxon>Paraburkholderia</taxon>
    </lineage>
</organism>
<evidence type="ECO:0000259" key="7">
    <source>
        <dbReference type="PROSITE" id="PS50850"/>
    </source>
</evidence>
<evidence type="ECO:0000256" key="4">
    <source>
        <dbReference type="ARBA" id="ARBA00023136"/>
    </source>
</evidence>
<feature type="transmembrane region" description="Helical" evidence="6">
    <location>
        <begin position="102"/>
        <end position="126"/>
    </location>
</feature>
<keyword evidence="4 6" id="KW-0472">Membrane</keyword>
<feature type="transmembrane region" description="Helical" evidence="6">
    <location>
        <begin position="315"/>
        <end position="339"/>
    </location>
</feature>
<dbReference type="KEGG" id="bpy:Bphyt_7255"/>
<reference evidence="8 9" key="1">
    <citation type="journal article" date="2011" name="J. Bacteriol.">
        <title>Complete genome sequence of the plant growth-promoting endophyte Burkholderia phytofirmans strain PsJN.</title>
        <authorList>
            <person name="Weilharter A."/>
            <person name="Mitter B."/>
            <person name="Shin M.V."/>
            <person name="Chain P.S."/>
            <person name="Nowak J."/>
            <person name="Sessitsch A."/>
        </authorList>
    </citation>
    <scope>NUCLEOTIDE SEQUENCE [LARGE SCALE GENOMIC DNA]</scope>
    <source>
        <strain evidence="9">DSM 17436 / LMG 22146 / PsJN</strain>
        <plasmid evidence="8 9">pBPHYT01</plasmid>
    </source>
</reference>
<dbReference type="eggNOG" id="COG2271">
    <property type="taxonomic scope" value="Bacteria"/>
</dbReference>
<dbReference type="HOGENOM" id="CLU_001265_5_1_4"/>
<dbReference type="RefSeq" id="WP_012430918.1">
    <property type="nucleotide sequence ID" value="NC_010679.1"/>
</dbReference>
<feature type="transmembrane region" description="Helical" evidence="6">
    <location>
        <begin position="386"/>
        <end position="406"/>
    </location>
</feature>
<dbReference type="InterPro" id="IPR050382">
    <property type="entry name" value="MFS_Na/Anion_cotransporter"/>
</dbReference>
<evidence type="ECO:0000256" key="1">
    <source>
        <dbReference type="ARBA" id="ARBA00004141"/>
    </source>
</evidence>
<sequence precursor="true">MFSFHGKWRAWIVVALLFLFMVINYADKAVIGLVAVSLMHDMSLTPRQFGLIGSSFFLLYSVSGIVFGFVANRVKTRWILAFLATTWAIVQFPMIGNVSLPMLIACRILLGVGEGPAYPVALHACYKWFDNHERSVPNAIIAQGPFTGMMLAGPILTYFIVRYGWHSAFLALGVIGIVWVVLWLLLGAEGTVDVKGATQEQDDREVVPYGTLLTDPTVIGNFILWFAAFAVVALCFTWIPAYLRMGLGYSATSAGWLFSMIMVAQIPVAIALSWVSEKLLANGMSSRMARGALASGAIVMAGAIFWGIGSIASPGAKVACLAAGSAMIQFIGWLGPLMLGEIVSVRQRGALLGIHNSIGTVAGLVAPAVMGFVINDTLNPAKGFEHGFELLGALLVLSGLIGLYLVNPEKSRMKFSRLIQTNESRRSADAGISNPISHDGGLIKQGKE</sequence>
<dbReference type="PANTHER" id="PTHR11662:SF450">
    <property type="entry name" value="BLR1003 PROTEIN"/>
    <property type="match status" value="1"/>
</dbReference>
<dbReference type="InterPro" id="IPR020846">
    <property type="entry name" value="MFS_dom"/>
</dbReference>
<keyword evidence="2 6" id="KW-0812">Transmembrane</keyword>
<evidence type="ECO:0000256" key="6">
    <source>
        <dbReference type="SAM" id="Phobius"/>
    </source>
</evidence>
<dbReference type="Proteomes" id="UP000001739">
    <property type="component" value="Plasmid pBPHYT01"/>
</dbReference>
<gene>
    <name evidence="8" type="ordered locus">Bphyt_7255</name>
</gene>
<dbReference type="GO" id="GO:0022857">
    <property type="term" value="F:transmembrane transporter activity"/>
    <property type="evidence" value="ECO:0007669"/>
    <property type="project" value="InterPro"/>
</dbReference>
<feature type="transmembrane region" description="Helical" evidence="6">
    <location>
        <begin position="222"/>
        <end position="243"/>
    </location>
</feature>
<feature type="transmembrane region" description="Helical" evidence="6">
    <location>
        <begin position="167"/>
        <end position="186"/>
    </location>
</feature>
<feature type="transmembrane region" description="Helical" evidence="6">
    <location>
        <begin position="78"/>
        <end position="96"/>
    </location>
</feature>
<dbReference type="Gene3D" id="1.20.1250.20">
    <property type="entry name" value="MFS general substrate transporter like domains"/>
    <property type="match status" value="2"/>
</dbReference>
<dbReference type="OrthoDB" id="4474610at2"/>
<keyword evidence="3 6" id="KW-1133">Transmembrane helix</keyword>
<dbReference type="InterPro" id="IPR036259">
    <property type="entry name" value="MFS_trans_sf"/>
</dbReference>
<comment type="subcellular location">
    <subcellularLocation>
        <location evidence="1">Membrane</location>
        <topology evidence="1">Multi-pass membrane protein</topology>
    </subcellularLocation>
</comment>
<dbReference type="PANTHER" id="PTHR11662">
    <property type="entry name" value="SOLUTE CARRIER FAMILY 17"/>
    <property type="match status" value="1"/>
</dbReference>
<geneLocation type="plasmid" evidence="8 9">
    <name>pBPHYT01</name>
</geneLocation>
<dbReference type="Pfam" id="PF07690">
    <property type="entry name" value="MFS_1"/>
    <property type="match status" value="1"/>
</dbReference>
<dbReference type="GO" id="GO:0016020">
    <property type="term" value="C:membrane"/>
    <property type="evidence" value="ECO:0007669"/>
    <property type="project" value="UniProtKB-SubCell"/>
</dbReference>
<evidence type="ECO:0000256" key="3">
    <source>
        <dbReference type="ARBA" id="ARBA00022989"/>
    </source>
</evidence>
<dbReference type="PROSITE" id="PS50850">
    <property type="entry name" value="MFS"/>
    <property type="match status" value="1"/>
</dbReference>
<feature type="transmembrane region" description="Helical" evidence="6">
    <location>
        <begin position="288"/>
        <end position="309"/>
    </location>
</feature>
<feature type="transmembrane region" description="Helical" evidence="6">
    <location>
        <begin position="351"/>
        <end position="374"/>
    </location>
</feature>
<evidence type="ECO:0000256" key="5">
    <source>
        <dbReference type="SAM" id="MobiDB-lite"/>
    </source>
</evidence>
<feature type="transmembrane region" description="Helical" evidence="6">
    <location>
        <begin position="255"/>
        <end position="276"/>
    </location>
</feature>
<evidence type="ECO:0000313" key="9">
    <source>
        <dbReference type="Proteomes" id="UP000001739"/>
    </source>
</evidence>
<feature type="domain" description="Major facilitator superfamily (MFS) profile" evidence="7">
    <location>
        <begin position="13"/>
        <end position="410"/>
    </location>
</feature>
<name>B2TGZ2_PARPJ</name>
<feature type="transmembrane region" description="Helical" evidence="6">
    <location>
        <begin position="52"/>
        <end position="71"/>
    </location>
</feature>
<evidence type="ECO:0000256" key="2">
    <source>
        <dbReference type="ARBA" id="ARBA00022692"/>
    </source>
</evidence>
<feature type="transmembrane region" description="Helical" evidence="6">
    <location>
        <begin position="138"/>
        <end position="161"/>
    </location>
</feature>
<proteinExistence type="predicted"/>
<accession>B2TGZ2</accession>
<protein>
    <submittedName>
        <fullName evidence="8">Major facilitator superfamily MFS_1</fullName>
    </submittedName>
</protein>